<evidence type="ECO:0000259" key="7">
    <source>
        <dbReference type="Pfam" id="PF02687"/>
    </source>
</evidence>
<feature type="transmembrane region" description="Helical" evidence="6">
    <location>
        <begin position="351"/>
        <end position="372"/>
    </location>
</feature>
<dbReference type="EMBL" id="JACYTO010000001">
    <property type="protein sequence ID" value="MBD8502573.1"/>
    <property type="molecule type" value="Genomic_DNA"/>
</dbReference>
<accession>A0ABR9B898</accession>
<feature type="domain" description="MacB-like periplasmic core" evidence="8">
    <location>
        <begin position="20"/>
        <end position="224"/>
    </location>
</feature>
<comment type="subcellular location">
    <subcellularLocation>
        <location evidence="1">Cell membrane</location>
        <topology evidence="1">Multi-pass membrane protein</topology>
    </subcellularLocation>
</comment>
<feature type="transmembrane region" description="Helical" evidence="6">
    <location>
        <begin position="472"/>
        <end position="493"/>
    </location>
</feature>
<feature type="transmembrane region" description="Helical" evidence="6">
    <location>
        <begin position="795"/>
        <end position="813"/>
    </location>
</feature>
<feature type="transmembrane region" description="Helical" evidence="6">
    <location>
        <begin position="253"/>
        <end position="277"/>
    </location>
</feature>
<keyword evidence="2" id="KW-1003">Cell membrane</keyword>
<gene>
    <name evidence="9" type="ORF">IFO67_06720</name>
</gene>
<evidence type="ECO:0000256" key="5">
    <source>
        <dbReference type="ARBA" id="ARBA00023136"/>
    </source>
</evidence>
<evidence type="ECO:0000256" key="2">
    <source>
        <dbReference type="ARBA" id="ARBA00022475"/>
    </source>
</evidence>
<organism evidence="9 10">
    <name type="scientific">Thauera sedimentorum</name>
    <dbReference type="NCBI Taxonomy" id="2767595"/>
    <lineage>
        <taxon>Bacteria</taxon>
        <taxon>Pseudomonadati</taxon>
        <taxon>Pseudomonadota</taxon>
        <taxon>Betaproteobacteria</taxon>
        <taxon>Rhodocyclales</taxon>
        <taxon>Zoogloeaceae</taxon>
        <taxon>Thauera</taxon>
    </lineage>
</organism>
<keyword evidence="3 6" id="KW-0812">Transmembrane</keyword>
<evidence type="ECO:0000256" key="4">
    <source>
        <dbReference type="ARBA" id="ARBA00022989"/>
    </source>
</evidence>
<evidence type="ECO:0000256" key="6">
    <source>
        <dbReference type="SAM" id="Phobius"/>
    </source>
</evidence>
<keyword evidence="5 6" id="KW-0472">Membrane</keyword>
<evidence type="ECO:0000313" key="9">
    <source>
        <dbReference type="EMBL" id="MBD8502573.1"/>
    </source>
</evidence>
<evidence type="ECO:0000313" key="10">
    <source>
        <dbReference type="Proteomes" id="UP000603602"/>
    </source>
</evidence>
<evidence type="ECO:0000259" key="8">
    <source>
        <dbReference type="Pfam" id="PF12704"/>
    </source>
</evidence>
<feature type="transmembrane region" description="Helical" evidence="6">
    <location>
        <begin position="398"/>
        <end position="417"/>
    </location>
</feature>
<keyword evidence="10" id="KW-1185">Reference proteome</keyword>
<feature type="transmembrane region" description="Helical" evidence="6">
    <location>
        <begin position="423"/>
        <end position="451"/>
    </location>
</feature>
<dbReference type="InterPro" id="IPR038766">
    <property type="entry name" value="Membrane_comp_ABC_pdt"/>
</dbReference>
<dbReference type="InterPro" id="IPR003838">
    <property type="entry name" value="ABC3_permease_C"/>
</dbReference>
<dbReference type="PANTHER" id="PTHR30287:SF2">
    <property type="entry name" value="BLL1001 PROTEIN"/>
    <property type="match status" value="1"/>
</dbReference>
<evidence type="ECO:0000256" key="3">
    <source>
        <dbReference type="ARBA" id="ARBA00022692"/>
    </source>
</evidence>
<proteinExistence type="predicted"/>
<dbReference type="Proteomes" id="UP000603602">
    <property type="component" value="Unassembled WGS sequence"/>
</dbReference>
<dbReference type="PANTHER" id="PTHR30287">
    <property type="entry name" value="MEMBRANE COMPONENT OF PREDICTED ABC SUPERFAMILY METABOLITE UPTAKE TRANSPORTER"/>
    <property type="match status" value="1"/>
</dbReference>
<dbReference type="Pfam" id="PF02687">
    <property type="entry name" value="FtsX"/>
    <property type="match status" value="2"/>
</dbReference>
<feature type="transmembrane region" description="Helical" evidence="6">
    <location>
        <begin position="298"/>
        <end position="331"/>
    </location>
</feature>
<feature type="transmembrane region" description="Helical" evidence="6">
    <location>
        <begin position="749"/>
        <end position="775"/>
    </location>
</feature>
<feature type="domain" description="ABC3 transporter permease C-terminal" evidence="7">
    <location>
        <begin position="255"/>
        <end position="376"/>
    </location>
</feature>
<evidence type="ECO:0000256" key="1">
    <source>
        <dbReference type="ARBA" id="ARBA00004651"/>
    </source>
</evidence>
<feature type="transmembrane region" description="Helical" evidence="6">
    <location>
        <begin position="701"/>
        <end position="728"/>
    </location>
</feature>
<name>A0ABR9B898_9RHOO</name>
<comment type="caution">
    <text evidence="9">The sequence shown here is derived from an EMBL/GenBank/DDBJ whole genome shotgun (WGS) entry which is preliminary data.</text>
</comment>
<reference evidence="10" key="1">
    <citation type="submission" date="2023-07" db="EMBL/GenBank/DDBJ databases">
        <title>Thauera sp. CAU 1555 isolated from sand of Yaerae Beach.</title>
        <authorList>
            <person name="Kim W."/>
        </authorList>
    </citation>
    <scope>NUCLEOTIDE SEQUENCE [LARGE SCALE GENOMIC DNA]</scope>
    <source>
        <strain evidence="10">CAU 1555</strain>
    </source>
</reference>
<feature type="domain" description="ABC3 transporter permease C-terminal" evidence="7">
    <location>
        <begin position="709"/>
        <end position="824"/>
    </location>
</feature>
<dbReference type="RefSeq" id="WP_187717347.1">
    <property type="nucleotide sequence ID" value="NZ_JACTAH010000001.1"/>
</dbReference>
<keyword evidence="4 6" id="KW-1133">Transmembrane helix</keyword>
<protein>
    <submittedName>
        <fullName evidence="9">FtsX-like permease family protein</fullName>
    </submittedName>
</protein>
<dbReference type="Pfam" id="PF12704">
    <property type="entry name" value="MacB_PCD"/>
    <property type="match status" value="2"/>
</dbReference>
<feature type="domain" description="MacB-like periplasmic core" evidence="8">
    <location>
        <begin position="477"/>
        <end position="671"/>
    </location>
</feature>
<dbReference type="InterPro" id="IPR025857">
    <property type="entry name" value="MacB_PCD"/>
</dbReference>
<sequence>MSAVLRRVFLASLRRRPLGTALSLLAIALGVALGLAVHLIHDAALDEFGRGLRVLTGEADLQVLGPREGFDDALYARIAARPEIAEASPVLEVQASLPGREDTLRVLGVDVFRLAGVQPALLPVADDGAEQLAALRPGRIFLSTAAAAALALPEGGPLIVQSGVGEHALTVVGRVPGAGAGQRLAVMDIAAAQELFGRIGRLSRIDLRLAPGAGRDEARRALAALLPAGVSVLAPEAAEAQVAGLSRAYRVNLGMLAAIALLTGGFLVFSTQLLSVVRRRQEFAFLRALGLTRGELRRALLAEGAALGLVGGLCGVALGYGLAAFALYLAGGDLGAGYFEGLQPALRFHPWLTAAYALSGAAAGLAGSWLPAREAAALVPARALRAADAGALDTRPRWAMAAVCLLAAAGLSLLPPADGVPLAGYAAVASLLAAAVLALPGITAGLARLPARGRSVLWRLAHARLGAAPGQTVVAGAGVVASVALAAAMAIMVSSFRGSVDDWLARVLPADLYLQASSSSASGYLGPDEVAMVAALPGVAAVAPVRSDQLRLADDRPPATLLAREIRAAGDLPLVEGRIVDLASDALPPAWVSEAIVDLYGLRTGDELALPLAGELRRFRIAGVWRDYVRQHGAVAIDIERYRALTGDQRTNDLAIRLQSDADPAAVTAALYATLGERTLRVATPGEIRARSLEIFDRSFLVTYLMEGVAVLIGLFGVATSFAALATARRREFGMLRHLGLTRAEIGRLLAIEGALAAALGVALGLLAGAAVAWVLVEVVNRQSFHWSMDMSLPWGGLALFAATLVALAALAARLAGARAMRQSAVLAVREDW</sequence>